<dbReference type="KEGG" id="nta:107789646"/>
<evidence type="ECO:0000256" key="1">
    <source>
        <dbReference type="SAM" id="MobiDB-lite"/>
    </source>
</evidence>
<dbReference type="OrthoDB" id="1079501at2759"/>
<reference evidence="3" key="2">
    <citation type="submission" date="2025-08" db="UniProtKB">
        <authorList>
            <consortium name="RefSeq"/>
        </authorList>
    </citation>
    <scope>IDENTIFICATION</scope>
</reference>
<dbReference type="STRING" id="4097.A0A1S3ZRI5"/>
<dbReference type="Proteomes" id="UP000790787">
    <property type="component" value="Chromosome 9"/>
</dbReference>
<feature type="compositionally biased region" description="Basic and acidic residues" evidence="1">
    <location>
        <begin position="442"/>
        <end position="455"/>
    </location>
</feature>
<feature type="compositionally biased region" description="Low complexity" evidence="1">
    <location>
        <begin position="220"/>
        <end position="230"/>
    </location>
</feature>
<feature type="region of interest" description="Disordered" evidence="1">
    <location>
        <begin position="220"/>
        <end position="271"/>
    </location>
</feature>
<evidence type="ECO:0000313" key="2">
    <source>
        <dbReference type="Proteomes" id="UP000790787"/>
    </source>
</evidence>
<protein>
    <submittedName>
        <fullName evidence="3">Uncharacterized protein isoform X1</fullName>
    </submittedName>
</protein>
<evidence type="ECO:0000313" key="3">
    <source>
        <dbReference type="RefSeq" id="XP_016466991.1"/>
    </source>
</evidence>
<dbReference type="GeneID" id="107789646"/>
<feature type="region of interest" description="Disordered" evidence="1">
    <location>
        <begin position="382"/>
        <end position="597"/>
    </location>
</feature>
<feature type="compositionally biased region" description="Low complexity" evidence="1">
    <location>
        <begin position="240"/>
        <end position="261"/>
    </location>
</feature>
<dbReference type="AlphaFoldDB" id="A0A1S3ZRI5"/>
<feature type="compositionally biased region" description="Basic and acidic residues" evidence="1">
    <location>
        <begin position="401"/>
        <end position="417"/>
    </location>
</feature>
<keyword evidence="2" id="KW-1185">Reference proteome</keyword>
<reference evidence="2" key="1">
    <citation type="journal article" date="2014" name="Nat. Commun.">
        <title>The tobacco genome sequence and its comparison with those of tomato and potato.</title>
        <authorList>
            <person name="Sierro N."/>
            <person name="Battey J.N."/>
            <person name="Ouadi S."/>
            <person name="Bakaher N."/>
            <person name="Bovet L."/>
            <person name="Willig A."/>
            <person name="Goepfert S."/>
            <person name="Peitsch M.C."/>
            <person name="Ivanov N.V."/>
        </authorList>
    </citation>
    <scope>NUCLEOTIDE SEQUENCE [LARGE SCALE GENOMIC DNA]</scope>
</reference>
<feature type="compositionally biased region" description="Basic and acidic residues" evidence="1">
    <location>
        <begin position="674"/>
        <end position="683"/>
    </location>
</feature>
<dbReference type="PANTHER" id="PTHR34282:SF6">
    <property type="entry name" value="DUF3741 DOMAIN-CONTAINING PROTEIN"/>
    <property type="match status" value="1"/>
</dbReference>
<accession>A0A1S3ZRI5</accession>
<gene>
    <name evidence="3" type="primary">LOC107789646</name>
</gene>
<feature type="compositionally biased region" description="Basic and acidic residues" evidence="1">
    <location>
        <begin position="572"/>
        <end position="584"/>
    </location>
</feature>
<sequence length="927" mass="103872">MPQDSLRSAVYRSFVTCDDPKGVVECKTIRKSKIDHPKMEGTQRTCSHLNVSSSSSVCKGMAADELYSSSSIQLMEVSREAQKLNQVIDSWSKGMTFETHSKYIAKDLLKGALDLQESLVMLGKLQEASQHMAKLKKNQKDGICIGRTKSERISDHRFNRLEFQKQRFSVDGASQDCFDELREMIRDSFARQNLLPPTCASENDRRKVELSPDLPFTSFNSSSDSSFEKASVGRSKMITSSDVPSTSSSQSSMVQSQEVSSFGYSPPKVQSQDGPNLIARLMGLEEIPRKPQHLENERVIKQSRPIFEIDLPKAKKPTSIAQKVDAKRRTLDEIIETMHFKGLLRRKSNHGTPQLLNRFVDDSPPIVIMKPLYALDSQAERFPPCNHEENPSGNRNTTGKWDVKEETSPENSDDKKGALNSTIYRKLETGKYQNNRFSKGKGRNDHGEAPAKSKTLDVLVHGKQPNYTKIRASSPGQYRGAKSKTLDVLVHGKQPNNTKIRASSPGKYRGAKSKTLDVRCQEKQPNTKFRASSPGKDRGEVPANSKTLEVVIQEKEPNTRTRASSPGKTLQPKKEAIEKREDGTQRVAPALRKSKEMKNVKINDSAKFQDQSKMSTMKVRKPERNPLVAQGKNTISDPTSKRITTTASDNSSKRKKNVKADKSVKSTPIATVDNTEHKDENVEAEKDTDIAITKVTSSEELQLEEMADIFENLVIDNIANGERFPCESSVQSIHCVSDIRLVEHTNCNIDLDFTENENFNSGATTRYLLLSSESFLCQSEELFETDAWEPTVRHITSVDHEIADSGLLLDCANELLENRRSQCALAVDPFSLKMQKIPISFDKLVNEICDGIEVLRSYHKVAGKNLSADALHPLLERDLWCKGVVSSAWDLGWRSGLTNNEVEQVVTDIEKYLLTGFIDDVLTDFML</sequence>
<name>A0A1S3ZRI5_TOBAC</name>
<dbReference type="PANTHER" id="PTHR34282">
    <property type="entry name" value="OS01G0228800 PROTEIN-RELATED"/>
    <property type="match status" value="1"/>
</dbReference>
<proteinExistence type="predicted"/>
<dbReference type="PaxDb" id="4097-A0A1S3ZRI5"/>
<feature type="region of interest" description="Disordered" evidence="1">
    <location>
        <begin position="627"/>
        <end position="683"/>
    </location>
</feature>
<dbReference type="OMA" id="EMSGCGK"/>
<organism evidence="2 3">
    <name type="scientific">Nicotiana tabacum</name>
    <name type="common">Common tobacco</name>
    <dbReference type="NCBI Taxonomy" id="4097"/>
    <lineage>
        <taxon>Eukaryota</taxon>
        <taxon>Viridiplantae</taxon>
        <taxon>Streptophyta</taxon>
        <taxon>Embryophyta</taxon>
        <taxon>Tracheophyta</taxon>
        <taxon>Spermatophyta</taxon>
        <taxon>Magnoliopsida</taxon>
        <taxon>eudicotyledons</taxon>
        <taxon>Gunneridae</taxon>
        <taxon>Pentapetalae</taxon>
        <taxon>asterids</taxon>
        <taxon>lamiids</taxon>
        <taxon>Solanales</taxon>
        <taxon>Solanaceae</taxon>
        <taxon>Nicotianoideae</taxon>
        <taxon>Nicotianeae</taxon>
        <taxon>Nicotiana</taxon>
    </lineage>
</organism>
<feature type="compositionally biased region" description="Polar residues" evidence="1">
    <location>
        <begin position="631"/>
        <end position="650"/>
    </location>
</feature>
<dbReference type="RefSeq" id="XP_016466991.1">
    <property type="nucleotide sequence ID" value="XM_016611505.1"/>
</dbReference>